<keyword evidence="1" id="KW-0812">Transmembrane</keyword>
<evidence type="ECO:0000256" key="1">
    <source>
        <dbReference type="SAM" id="Phobius"/>
    </source>
</evidence>
<dbReference type="EMBL" id="DYWT01000189">
    <property type="protein sequence ID" value="HJF32402.1"/>
    <property type="molecule type" value="Genomic_DNA"/>
</dbReference>
<evidence type="ECO:0000313" key="2">
    <source>
        <dbReference type="EMBL" id="HJF32402.1"/>
    </source>
</evidence>
<keyword evidence="1" id="KW-1133">Transmembrane helix</keyword>
<organism evidence="2 3">
    <name type="scientific">Sporosarcina psychrophila</name>
    <name type="common">Bacillus psychrophilus</name>
    <dbReference type="NCBI Taxonomy" id="1476"/>
    <lineage>
        <taxon>Bacteria</taxon>
        <taxon>Bacillati</taxon>
        <taxon>Bacillota</taxon>
        <taxon>Bacilli</taxon>
        <taxon>Bacillales</taxon>
        <taxon>Caryophanaceae</taxon>
        <taxon>Sporosarcina</taxon>
    </lineage>
</organism>
<sequence>MEKFKLKKGLGENGLSLVEVLASFVILTLLLTTFLMMFIQSAKVNKSSEHIIEATYIAQTEMENIYALSTSFTREAAIKSLVDYTKEPDVEGWTVFNKLYSPDISIKVKLKNKTGEMDRVLVEVIEPPSSNTPKAQMENVIIWRAD</sequence>
<dbReference type="Proteomes" id="UP000698173">
    <property type="component" value="Unassembled WGS sequence"/>
</dbReference>
<keyword evidence="1" id="KW-0472">Membrane</keyword>
<protein>
    <recommendedName>
        <fullName evidence="4">Prepilin-type N-terminal cleavage/methylation domain-containing protein</fullName>
    </recommendedName>
</protein>
<feature type="transmembrane region" description="Helical" evidence="1">
    <location>
        <begin position="20"/>
        <end position="39"/>
    </location>
</feature>
<accession>A0A921G0H6</accession>
<reference evidence="2" key="2">
    <citation type="submission" date="2021-09" db="EMBL/GenBank/DDBJ databases">
        <authorList>
            <person name="Gilroy R."/>
        </authorList>
    </citation>
    <scope>NUCLEOTIDE SEQUENCE</scope>
    <source>
        <strain evidence="2">CHK171-7178</strain>
    </source>
</reference>
<reference evidence="2" key="1">
    <citation type="journal article" date="2021" name="PeerJ">
        <title>Extensive microbial diversity within the chicken gut microbiome revealed by metagenomics and culture.</title>
        <authorList>
            <person name="Gilroy R."/>
            <person name="Ravi A."/>
            <person name="Getino M."/>
            <person name="Pursley I."/>
            <person name="Horton D.L."/>
            <person name="Alikhan N.F."/>
            <person name="Baker D."/>
            <person name="Gharbi K."/>
            <person name="Hall N."/>
            <person name="Watson M."/>
            <person name="Adriaenssens E.M."/>
            <person name="Foster-Nyarko E."/>
            <person name="Jarju S."/>
            <person name="Secka A."/>
            <person name="Antonio M."/>
            <person name="Oren A."/>
            <person name="Chaudhuri R.R."/>
            <person name="La Ragione R."/>
            <person name="Hildebrand F."/>
            <person name="Pallen M.J."/>
        </authorList>
    </citation>
    <scope>NUCLEOTIDE SEQUENCE</scope>
    <source>
        <strain evidence="2">CHK171-7178</strain>
    </source>
</reference>
<name>A0A921G0H6_SPOPS</name>
<evidence type="ECO:0000313" key="3">
    <source>
        <dbReference type="Proteomes" id="UP000698173"/>
    </source>
</evidence>
<dbReference type="AlphaFoldDB" id="A0A921G0H6"/>
<evidence type="ECO:0008006" key="4">
    <source>
        <dbReference type="Google" id="ProtNLM"/>
    </source>
</evidence>
<proteinExistence type="predicted"/>
<comment type="caution">
    <text evidence="2">The sequence shown here is derived from an EMBL/GenBank/DDBJ whole genome shotgun (WGS) entry which is preliminary data.</text>
</comment>
<gene>
    <name evidence="2" type="ORF">K8V56_11595</name>
</gene>